<proteinExistence type="predicted"/>
<dbReference type="RefSeq" id="WP_164697895.1">
    <property type="nucleotide sequence ID" value="NZ_JAAIKB010000022.1"/>
</dbReference>
<accession>A0A6M1LU59</accession>
<evidence type="ECO:0000313" key="2">
    <source>
        <dbReference type="Proteomes" id="UP000475385"/>
    </source>
</evidence>
<sequence>MVDHAKRIIAAIEKGGINRVVVIDDAFDVPVLTNEDAGPLLDFLESDAAIAQRKALKIKGDILEQAIAALNESEFGNEALTSVTRAIYHKFVENLDNKFDPAGRFKAIKGSNLEKIRPLIKLLAKCTGIEVIRIGSHAADGALQEVQAQVVFIDYLLDGALTPEADPETSSGASARQASLQIVRKVLNAQPGAGPSVILMSSHDVRDKADAFRKEIRDSKRPIFASRFHFLAKDDLAERDGSITVASAAAEALLDIAQQHVFAGAIEDALTHWKAGVDKAVAGVWQDISELELKDLAYLSRFRLAEEGQALTSYLEWFFGEVLVDAVARSVDWKQSSFSLLNESAAKGKPGSQIEGAFDGPTVRIAELYYRTRVDVRLDRENIDMRTGDIYSSPKQNEVLAVVTPECDLVLRKGKRAAPRLTVVAGIVHRLNAPDSSIADFIMRGNMPANVTWNPKDVRTIDYADVGNEKQHRLLGTLRPLYAYELQRRVLAEMGRVGLAVAPAMGMTARAEVVVRGKAGPIKLELPGGELAACAVIPSRGGTDKPRIIYHRSFVENLLEALQKIQACADEDASTKIVAVLQPKAQISLLEKLCRDGQADGEQAYNILSSLKAIDSSPKAPWCQILVQYEDGEAVEISQDDAA</sequence>
<gene>
    <name evidence="1" type="ORF">G3576_28500</name>
</gene>
<evidence type="ECO:0000313" key="1">
    <source>
        <dbReference type="EMBL" id="NGM23981.1"/>
    </source>
</evidence>
<name>A0A6M1LU59_9PROT</name>
<dbReference type="Proteomes" id="UP000475385">
    <property type="component" value="Unassembled WGS sequence"/>
</dbReference>
<reference evidence="1 2" key="1">
    <citation type="submission" date="2020-02" db="EMBL/GenBank/DDBJ databases">
        <authorList>
            <person name="Kim H.M."/>
            <person name="Jeon C.O."/>
        </authorList>
    </citation>
    <scope>NUCLEOTIDE SEQUENCE [LARGE SCALE GENOMIC DNA]</scope>
    <source>
        <strain evidence="1 2">PeD5</strain>
    </source>
</reference>
<dbReference type="EMBL" id="JAAIKB010000022">
    <property type="protein sequence ID" value="NGM23981.1"/>
    <property type="molecule type" value="Genomic_DNA"/>
</dbReference>
<organism evidence="1 2">
    <name type="scientific">Falsiroseomonas algicola</name>
    <dbReference type="NCBI Taxonomy" id="2716930"/>
    <lineage>
        <taxon>Bacteria</taxon>
        <taxon>Pseudomonadati</taxon>
        <taxon>Pseudomonadota</taxon>
        <taxon>Alphaproteobacteria</taxon>
        <taxon>Acetobacterales</taxon>
        <taxon>Roseomonadaceae</taxon>
        <taxon>Falsiroseomonas</taxon>
    </lineage>
</organism>
<comment type="caution">
    <text evidence="1">The sequence shown here is derived from an EMBL/GenBank/DDBJ whole genome shotgun (WGS) entry which is preliminary data.</text>
</comment>
<keyword evidence="2" id="KW-1185">Reference proteome</keyword>
<protein>
    <submittedName>
        <fullName evidence="1">Uncharacterized protein</fullName>
    </submittedName>
</protein>
<reference evidence="1 2" key="2">
    <citation type="submission" date="2020-03" db="EMBL/GenBank/DDBJ databases">
        <title>Roseomonas stagni sp. nov., isolated from pond water in Japan.</title>
        <authorList>
            <person name="Furuhata K."/>
            <person name="Miyamoto H."/>
            <person name="Goto K."/>
        </authorList>
    </citation>
    <scope>NUCLEOTIDE SEQUENCE [LARGE SCALE GENOMIC DNA]</scope>
    <source>
        <strain evidence="1 2">PeD5</strain>
    </source>
</reference>
<dbReference type="AlphaFoldDB" id="A0A6M1LU59"/>